<dbReference type="EMBL" id="GBRH01168871">
    <property type="protein sequence ID" value="JAE29025.1"/>
    <property type="molecule type" value="Transcribed_RNA"/>
</dbReference>
<dbReference type="AlphaFoldDB" id="A0A0A9GVI3"/>
<accession>A0A0A9GVI3</accession>
<reference evidence="1" key="2">
    <citation type="journal article" date="2015" name="Data Brief">
        <title>Shoot transcriptome of the giant reed, Arundo donax.</title>
        <authorList>
            <person name="Barrero R.A."/>
            <person name="Guerrero F.D."/>
            <person name="Moolhuijzen P."/>
            <person name="Goolsby J.A."/>
            <person name="Tidwell J."/>
            <person name="Bellgard S.E."/>
            <person name="Bellgard M.I."/>
        </authorList>
    </citation>
    <scope>NUCLEOTIDE SEQUENCE</scope>
    <source>
        <tissue evidence="1">Shoot tissue taken approximately 20 cm above the soil surface</tissue>
    </source>
</reference>
<protein>
    <submittedName>
        <fullName evidence="1">Uncharacterized protein</fullName>
    </submittedName>
</protein>
<sequence>MYSTHKIRAGTELCSVGGGQPCRLAGDGAAGGFGMVAQTRSLRHGEPVSGPTLGGGAWRLPRRRGWRAAENG</sequence>
<reference evidence="1" key="1">
    <citation type="submission" date="2014-09" db="EMBL/GenBank/DDBJ databases">
        <authorList>
            <person name="Magalhaes I.L.F."/>
            <person name="Oliveira U."/>
            <person name="Santos F.R."/>
            <person name="Vidigal T.H.D.A."/>
            <person name="Brescovit A.D."/>
            <person name="Santos A.J."/>
        </authorList>
    </citation>
    <scope>NUCLEOTIDE SEQUENCE</scope>
    <source>
        <tissue evidence="1">Shoot tissue taken approximately 20 cm above the soil surface</tissue>
    </source>
</reference>
<evidence type="ECO:0000313" key="1">
    <source>
        <dbReference type="EMBL" id="JAE29025.1"/>
    </source>
</evidence>
<name>A0A0A9GVI3_ARUDO</name>
<proteinExistence type="predicted"/>
<organism evidence="1">
    <name type="scientific">Arundo donax</name>
    <name type="common">Giant reed</name>
    <name type="synonym">Donax arundinaceus</name>
    <dbReference type="NCBI Taxonomy" id="35708"/>
    <lineage>
        <taxon>Eukaryota</taxon>
        <taxon>Viridiplantae</taxon>
        <taxon>Streptophyta</taxon>
        <taxon>Embryophyta</taxon>
        <taxon>Tracheophyta</taxon>
        <taxon>Spermatophyta</taxon>
        <taxon>Magnoliopsida</taxon>
        <taxon>Liliopsida</taxon>
        <taxon>Poales</taxon>
        <taxon>Poaceae</taxon>
        <taxon>PACMAD clade</taxon>
        <taxon>Arundinoideae</taxon>
        <taxon>Arundineae</taxon>
        <taxon>Arundo</taxon>
    </lineage>
</organism>